<accession>I2FUC1</accession>
<feature type="signal peptide" evidence="1">
    <location>
        <begin position="1"/>
        <end position="20"/>
    </location>
</feature>
<proteinExistence type="predicted"/>
<keyword evidence="3" id="KW-1185">Reference proteome</keyword>
<gene>
    <name evidence="2" type="ORF">UHOR_14481</name>
</gene>
<comment type="caution">
    <text evidence="2">The sequence shown here is derived from an EMBL/GenBank/DDBJ whole genome shotgun (WGS) entry which is preliminary data.</text>
</comment>
<dbReference type="OrthoDB" id="10577323at2759"/>
<sequence length="190" mass="21372">MKTFLIRTFVASTIIAAAMASLLPLMPQSGGIVTRNSGPSVPLPKVVLFKHVNVRSWFVKHGRPIPAMLAAIKPAQSKWSMYRRIKNRPGHEDYDSLVKQLTLQPTVVYDLEAIKLPQDEKLASQALAAMTRKGKSFYVMDNNKDNNLRVWLFQAKENAKGGVDFTYHNRFTGGNNFEVIKALNAVRHLH</sequence>
<dbReference type="Proteomes" id="UP000006174">
    <property type="component" value="Unassembled WGS sequence"/>
</dbReference>
<evidence type="ECO:0000313" key="2">
    <source>
        <dbReference type="EMBL" id="CCF50514.1"/>
    </source>
</evidence>
<evidence type="ECO:0000256" key="1">
    <source>
        <dbReference type="SAM" id="SignalP"/>
    </source>
</evidence>
<protein>
    <submittedName>
        <fullName evidence="2">Uncharacterized protein</fullName>
    </submittedName>
</protein>
<feature type="chain" id="PRO_5003658825" evidence="1">
    <location>
        <begin position="21"/>
        <end position="190"/>
    </location>
</feature>
<dbReference type="AlphaFoldDB" id="I2FUC1"/>
<organism evidence="2 3">
    <name type="scientific">Ustilago hordei</name>
    <name type="common">Barley covered smut fungus</name>
    <dbReference type="NCBI Taxonomy" id="120017"/>
    <lineage>
        <taxon>Eukaryota</taxon>
        <taxon>Fungi</taxon>
        <taxon>Dikarya</taxon>
        <taxon>Basidiomycota</taxon>
        <taxon>Ustilaginomycotina</taxon>
        <taxon>Ustilaginomycetes</taxon>
        <taxon>Ustilaginales</taxon>
        <taxon>Ustilaginaceae</taxon>
        <taxon>Ustilago</taxon>
    </lineage>
</organism>
<dbReference type="EMBL" id="CAGI01000155">
    <property type="protein sequence ID" value="CCF50514.1"/>
    <property type="molecule type" value="Genomic_DNA"/>
</dbReference>
<keyword evidence="1" id="KW-0732">Signal</keyword>
<name>I2FUC1_USTHO</name>
<reference evidence="2 3" key="1">
    <citation type="journal article" date="2012" name="Plant Cell">
        <title>Genome comparison of barley and maize smut fungi reveals targeted loss of RNA silencing components and species-specific presence of transposable elements.</title>
        <authorList>
            <person name="Laurie J.D."/>
            <person name="Ali S."/>
            <person name="Linning R."/>
            <person name="Mannhaupt G."/>
            <person name="Wong P."/>
            <person name="Gueldener U."/>
            <person name="Muensterkoetter M."/>
            <person name="Moore R."/>
            <person name="Kahmann R."/>
            <person name="Bakkeren G."/>
            <person name="Schirawski J."/>
        </authorList>
    </citation>
    <scope>NUCLEOTIDE SEQUENCE [LARGE SCALE GENOMIC DNA]</scope>
    <source>
        <strain evidence="3">Uh4875-4</strain>
    </source>
</reference>
<dbReference type="HOGENOM" id="CLU_1428990_0_0_1"/>
<evidence type="ECO:0000313" key="3">
    <source>
        <dbReference type="Proteomes" id="UP000006174"/>
    </source>
</evidence>